<keyword evidence="1" id="KW-0812">Transmembrane</keyword>
<reference evidence="2" key="1">
    <citation type="journal article" date="2019" name="PLoS Negl. Trop. Dis.">
        <title>Revisiting the worldwide diversity of Leptospira species in the environment.</title>
        <authorList>
            <person name="Vincent A.T."/>
            <person name="Schiettekatte O."/>
            <person name="Bourhy P."/>
            <person name="Veyrier F.J."/>
            <person name="Picardeau M."/>
        </authorList>
    </citation>
    <scope>NUCLEOTIDE SEQUENCE [LARGE SCALE GENOMIC DNA]</scope>
    <source>
        <strain evidence="2">201702455</strain>
    </source>
</reference>
<dbReference type="NCBIfam" id="NF047472">
    <property type="entry name" value="LA_3696_Nterm"/>
    <property type="match status" value="1"/>
</dbReference>
<dbReference type="AlphaFoldDB" id="A0A4V3JRM2"/>
<keyword evidence="1" id="KW-1133">Transmembrane helix</keyword>
<dbReference type="EMBL" id="RQGF01000028">
    <property type="protein sequence ID" value="TGL60812.1"/>
    <property type="molecule type" value="Genomic_DNA"/>
</dbReference>
<evidence type="ECO:0000313" key="2">
    <source>
        <dbReference type="EMBL" id="TGL60812.1"/>
    </source>
</evidence>
<dbReference type="OrthoDB" id="328361at2"/>
<evidence type="ECO:0000256" key="1">
    <source>
        <dbReference type="SAM" id="Phobius"/>
    </source>
</evidence>
<dbReference type="Proteomes" id="UP000297762">
    <property type="component" value="Unassembled WGS sequence"/>
</dbReference>
<name>A0A4V3JRM2_9LEPT</name>
<organism evidence="2 3">
    <name type="scientific">Leptospira sarikeiensis</name>
    <dbReference type="NCBI Taxonomy" id="2484943"/>
    <lineage>
        <taxon>Bacteria</taxon>
        <taxon>Pseudomonadati</taxon>
        <taxon>Spirochaetota</taxon>
        <taxon>Spirochaetia</taxon>
        <taxon>Leptospirales</taxon>
        <taxon>Leptospiraceae</taxon>
        <taxon>Leptospira</taxon>
    </lineage>
</organism>
<proteinExistence type="predicted"/>
<evidence type="ECO:0000313" key="3">
    <source>
        <dbReference type="Proteomes" id="UP000297762"/>
    </source>
</evidence>
<sequence length="154" mass="17377">MSTEPILLVPKALRNSLGEEGAEALVGLINQANAGGRKFMEEFVSERFEKRLMEETGKLRLELKEETGKLRLEIKEETGKLWIAIAELRAEMHAGFMGIQEQFKDVYKEIAKLHAAISDVHKSISVQTRWMIGTTIAAVFPIYLALFKLVFAVK</sequence>
<protein>
    <recommendedName>
        <fullName evidence="4">DUF1640 domain-containing protein</fullName>
    </recommendedName>
</protein>
<accession>A0A4V3JRM2</accession>
<feature type="transmembrane region" description="Helical" evidence="1">
    <location>
        <begin position="130"/>
        <end position="151"/>
    </location>
</feature>
<dbReference type="RefSeq" id="WP_135650019.1">
    <property type="nucleotide sequence ID" value="NZ_RQGF01000028.1"/>
</dbReference>
<keyword evidence="3" id="KW-1185">Reference proteome</keyword>
<comment type="caution">
    <text evidence="2">The sequence shown here is derived from an EMBL/GenBank/DDBJ whole genome shotgun (WGS) entry which is preliminary data.</text>
</comment>
<gene>
    <name evidence="2" type="ORF">EHQ64_13440</name>
</gene>
<keyword evidence="1" id="KW-0472">Membrane</keyword>
<evidence type="ECO:0008006" key="4">
    <source>
        <dbReference type="Google" id="ProtNLM"/>
    </source>
</evidence>